<dbReference type="InterPro" id="IPR029000">
    <property type="entry name" value="Cyclophilin-like_dom_sf"/>
</dbReference>
<dbReference type="PRINTS" id="PR00153">
    <property type="entry name" value="CSAPPISMRASE"/>
</dbReference>
<dbReference type="GO" id="GO:0006457">
    <property type="term" value="P:protein folding"/>
    <property type="evidence" value="ECO:0007669"/>
    <property type="project" value="InterPro"/>
</dbReference>
<keyword evidence="2" id="KW-0697">Rotamase</keyword>
<reference evidence="5" key="1">
    <citation type="submission" date="2016-10" db="EMBL/GenBank/DDBJ databases">
        <title>Sequence of Gallionella enrichment culture.</title>
        <authorList>
            <person name="Poehlein A."/>
            <person name="Muehling M."/>
            <person name="Daniel R."/>
        </authorList>
    </citation>
    <scope>NUCLEOTIDE SEQUENCE</scope>
</reference>
<evidence type="ECO:0000256" key="2">
    <source>
        <dbReference type="ARBA" id="ARBA00023110"/>
    </source>
</evidence>
<evidence type="ECO:0000259" key="4">
    <source>
        <dbReference type="PROSITE" id="PS50072"/>
    </source>
</evidence>
<evidence type="ECO:0000313" key="5">
    <source>
        <dbReference type="EMBL" id="OIR07240.1"/>
    </source>
</evidence>
<name>A0A1J5ST97_9ZZZZ</name>
<dbReference type="InterPro" id="IPR024936">
    <property type="entry name" value="Cyclophilin-type_PPIase"/>
</dbReference>
<accession>A0A1J5ST97</accession>
<dbReference type="InterPro" id="IPR002130">
    <property type="entry name" value="Cyclophilin-type_PPIase_dom"/>
</dbReference>
<dbReference type="GO" id="GO:0003755">
    <property type="term" value="F:peptidyl-prolyl cis-trans isomerase activity"/>
    <property type="evidence" value="ECO:0007669"/>
    <property type="project" value="UniProtKB-KW"/>
</dbReference>
<evidence type="ECO:0000256" key="1">
    <source>
        <dbReference type="ARBA" id="ARBA00013194"/>
    </source>
</evidence>
<dbReference type="EMBL" id="MLJW01000038">
    <property type="protein sequence ID" value="OIR07240.1"/>
    <property type="molecule type" value="Genomic_DNA"/>
</dbReference>
<protein>
    <recommendedName>
        <fullName evidence="1">peptidylprolyl isomerase</fullName>
        <ecNumber evidence="1">5.2.1.8</ecNumber>
    </recommendedName>
</protein>
<dbReference type="InterPro" id="IPR020892">
    <property type="entry name" value="Cyclophilin-type_PPIase_CS"/>
</dbReference>
<comment type="caution">
    <text evidence="5">The sequence shown here is derived from an EMBL/GenBank/DDBJ whole genome shotgun (WGS) entry which is preliminary data.</text>
</comment>
<feature type="domain" description="PPIase cyclophilin-type" evidence="4">
    <location>
        <begin position="7"/>
        <end position="169"/>
    </location>
</feature>
<dbReference type="PANTHER" id="PTHR45625:SF4">
    <property type="entry name" value="PEPTIDYLPROLYL ISOMERASE DOMAIN AND WD REPEAT-CONTAINING PROTEIN 1"/>
    <property type="match status" value="1"/>
</dbReference>
<dbReference type="CDD" id="cd00317">
    <property type="entry name" value="cyclophilin"/>
    <property type="match status" value="1"/>
</dbReference>
<gene>
    <name evidence="5" type="primary">ppiB_3</name>
    <name evidence="5" type="ORF">GALL_104960</name>
</gene>
<dbReference type="PROSITE" id="PS00170">
    <property type="entry name" value="CSA_PPIASE_1"/>
    <property type="match status" value="1"/>
</dbReference>
<dbReference type="Pfam" id="PF00160">
    <property type="entry name" value="Pro_isomerase"/>
    <property type="match status" value="1"/>
</dbReference>
<proteinExistence type="predicted"/>
<dbReference type="PROSITE" id="PS50072">
    <property type="entry name" value="CSA_PPIASE_2"/>
    <property type="match status" value="1"/>
</dbReference>
<keyword evidence="3 5" id="KW-0413">Isomerase</keyword>
<dbReference type="PIRSF" id="PIRSF001467">
    <property type="entry name" value="Peptidylpro_ismrse"/>
    <property type="match status" value="1"/>
</dbReference>
<dbReference type="PANTHER" id="PTHR45625">
    <property type="entry name" value="PEPTIDYL-PROLYL CIS-TRANS ISOMERASE-RELATED"/>
    <property type="match status" value="1"/>
</dbReference>
<dbReference type="SUPFAM" id="SSF50891">
    <property type="entry name" value="Cyclophilin-like"/>
    <property type="match status" value="1"/>
</dbReference>
<dbReference type="Gene3D" id="2.40.100.10">
    <property type="entry name" value="Cyclophilin-like"/>
    <property type="match status" value="1"/>
</dbReference>
<dbReference type="InterPro" id="IPR044666">
    <property type="entry name" value="Cyclophilin_A-like"/>
</dbReference>
<sequence>MSNASTPSEVAVIKTNYGEMKLAFWPDVAPKTVENFKKLASSGFYDGTAFHRIIRGFMIQGGCPNTKAGAKGIPGTGDPGYKLKAEFNKRSHQRGVISMARSQHPDSAGCQFFICHGDASFLDGQYTAFGQLVAGDDVLEAIASVPVTNAGGRERSTPSERVEVQSITIVAA</sequence>
<evidence type="ECO:0000256" key="3">
    <source>
        <dbReference type="ARBA" id="ARBA00023235"/>
    </source>
</evidence>
<dbReference type="EC" id="5.2.1.8" evidence="1"/>
<organism evidence="5">
    <name type="scientific">mine drainage metagenome</name>
    <dbReference type="NCBI Taxonomy" id="410659"/>
    <lineage>
        <taxon>unclassified sequences</taxon>
        <taxon>metagenomes</taxon>
        <taxon>ecological metagenomes</taxon>
    </lineage>
</organism>
<dbReference type="AlphaFoldDB" id="A0A1J5ST97"/>